<sequence>MFNDILPIKFYVKEKLLFNRYKLQINKKELSTKSSLKLELNTYYIAEIYNDSLFKNLQKVKEFAYLNIDCFKLLDLAFSKDYKNILINSLLTCTSKAEYECYKLMLIAYFNDILYLPCVLNETAILIEYRKKSNCLAVYYDVFAKLSLFFDTNLLQTSFFKVKEYFLNDFTNVQFTEFNDDFFKLEFKGKV</sequence>
<organism evidence="1 2">
    <name type="scientific">Campylobacter canadensis</name>
    <dbReference type="NCBI Taxonomy" id="449520"/>
    <lineage>
        <taxon>Bacteria</taxon>
        <taxon>Pseudomonadati</taxon>
        <taxon>Campylobacterota</taxon>
        <taxon>Epsilonproteobacteria</taxon>
        <taxon>Campylobacterales</taxon>
        <taxon>Campylobacteraceae</taxon>
        <taxon>Campylobacter</taxon>
    </lineage>
</organism>
<gene>
    <name evidence="1" type="ORF">AVCANL283_01280</name>
</gene>
<keyword evidence="2" id="KW-1185">Reference proteome</keyword>
<reference evidence="1 2" key="1">
    <citation type="submission" date="2020-07" db="EMBL/GenBank/DDBJ databases">
        <title>Transfer of Campylobacter canadensis to the novel genus Avispirillum gen. nov., that also includes two novel species recovered from migratory waterfowl: Avispirillum anseris sp. nov. and Avispirillum brantae sp. nov.</title>
        <authorList>
            <person name="Miller W.G."/>
            <person name="Chapman M.H."/>
            <person name="Yee E."/>
            <person name="Inglis G.D."/>
        </authorList>
    </citation>
    <scope>NUCLEOTIDE SEQUENCE [LARGE SCALE GENOMIC DNA]</scope>
    <source>
        <strain evidence="1 2">L283</strain>
    </source>
</reference>
<evidence type="ECO:0000313" key="1">
    <source>
        <dbReference type="EMBL" id="MBZ7986748.1"/>
    </source>
</evidence>
<name>A0ABS7WPQ4_9BACT</name>
<dbReference type="EMBL" id="JACGBB010000002">
    <property type="protein sequence ID" value="MBZ7986748.1"/>
    <property type="molecule type" value="Genomic_DNA"/>
</dbReference>
<protein>
    <submittedName>
        <fullName evidence="1">Uncharacterized protein</fullName>
    </submittedName>
</protein>
<dbReference type="RefSeq" id="WP_172230126.1">
    <property type="nucleotide sequence ID" value="NZ_CP035946.1"/>
</dbReference>
<evidence type="ECO:0000313" key="2">
    <source>
        <dbReference type="Proteomes" id="UP000786183"/>
    </source>
</evidence>
<accession>A0ABS7WPQ4</accession>
<comment type="caution">
    <text evidence="1">The sequence shown here is derived from an EMBL/GenBank/DDBJ whole genome shotgun (WGS) entry which is preliminary data.</text>
</comment>
<dbReference type="Proteomes" id="UP000786183">
    <property type="component" value="Unassembled WGS sequence"/>
</dbReference>
<proteinExistence type="predicted"/>